<keyword evidence="2" id="KW-1185">Reference proteome</keyword>
<comment type="caution">
    <text evidence="1">The sequence shown here is derived from an EMBL/GenBank/DDBJ whole genome shotgun (WGS) entry which is preliminary data.</text>
</comment>
<dbReference type="AlphaFoldDB" id="A0A7J8RXN5"/>
<dbReference type="EMBL" id="JABFAC010000007">
    <property type="protein sequence ID" value="MBA0618604.1"/>
    <property type="molecule type" value="Genomic_DNA"/>
</dbReference>
<accession>A0A7J8RXN5</accession>
<gene>
    <name evidence="1" type="ORF">Godav_027922</name>
</gene>
<dbReference type="Proteomes" id="UP000593561">
    <property type="component" value="Unassembled WGS sequence"/>
</dbReference>
<evidence type="ECO:0000313" key="2">
    <source>
        <dbReference type="Proteomes" id="UP000593561"/>
    </source>
</evidence>
<evidence type="ECO:0000313" key="1">
    <source>
        <dbReference type="EMBL" id="MBA0618604.1"/>
    </source>
</evidence>
<proteinExistence type="predicted"/>
<sequence length="80" mass="9769">MKLREIQRRVSSEMHVNINMTRCRRAKKTVKDKLVRNFVQEFAMLWDYADELILKNPRNTIKMAVNRFTLESLPHFKRLY</sequence>
<organism evidence="1 2">
    <name type="scientific">Gossypium davidsonii</name>
    <name type="common">Davidson's cotton</name>
    <name type="synonym">Gossypium klotzschianum subsp. davidsonii</name>
    <dbReference type="NCBI Taxonomy" id="34287"/>
    <lineage>
        <taxon>Eukaryota</taxon>
        <taxon>Viridiplantae</taxon>
        <taxon>Streptophyta</taxon>
        <taxon>Embryophyta</taxon>
        <taxon>Tracheophyta</taxon>
        <taxon>Spermatophyta</taxon>
        <taxon>Magnoliopsida</taxon>
        <taxon>eudicotyledons</taxon>
        <taxon>Gunneridae</taxon>
        <taxon>Pentapetalae</taxon>
        <taxon>rosids</taxon>
        <taxon>malvids</taxon>
        <taxon>Malvales</taxon>
        <taxon>Malvaceae</taxon>
        <taxon>Malvoideae</taxon>
        <taxon>Gossypium</taxon>
    </lineage>
</organism>
<name>A0A7J8RXN5_GOSDV</name>
<reference evidence="1 2" key="1">
    <citation type="journal article" date="2019" name="Genome Biol. Evol.">
        <title>Insights into the evolution of the New World diploid cottons (Gossypium, subgenus Houzingenia) based on genome sequencing.</title>
        <authorList>
            <person name="Grover C.E."/>
            <person name="Arick M.A. 2nd"/>
            <person name="Thrash A."/>
            <person name="Conover J.L."/>
            <person name="Sanders W.S."/>
            <person name="Peterson D.G."/>
            <person name="Frelichowski J.E."/>
            <person name="Scheffler J.A."/>
            <person name="Scheffler B.E."/>
            <person name="Wendel J.F."/>
        </authorList>
    </citation>
    <scope>NUCLEOTIDE SEQUENCE [LARGE SCALE GENOMIC DNA]</scope>
    <source>
        <strain evidence="1">27</strain>
        <tissue evidence="1">Leaf</tissue>
    </source>
</reference>
<protein>
    <submittedName>
        <fullName evidence="1">Uncharacterized protein</fullName>
    </submittedName>
</protein>